<comment type="similarity">
    <text evidence="1">Belongs to the protein kinase superfamily. STE Ser/Thr protein kinase family. STE20 subfamily.</text>
</comment>
<protein>
    <recommendedName>
        <fullName evidence="5">Protein kinase domain-containing protein</fullName>
    </recommendedName>
</protein>
<dbReference type="InterPro" id="IPR000719">
    <property type="entry name" value="Prot_kinase_dom"/>
</dbReference>
<dbReference type="AlphaFoldDB" id="A0A284RTJ2"/>
<feature type="domain" description="Protein kinase" evidence="5">
    <location>
        <begin position="103"/>
        <end position="222"/>
    </location>
</feature>
<dbReference type="STRING" id="47428.A0A284RTJ2"/>
<dbReference type="PANTHER" id="PTHR45832:SF22">
    <property type="entry name" value="SERINE_THREONINE-PROTEIN KINASE SAMKA-RELATED"/>
    <property type="match status" value="1"/>
</dbReference>
<keyword evidence="3 4" id="KW-0067">ATP-binding</keyword>
<sequence length="222" mass="24397">MANLHKPGSPSIIPALIAGGKHPFRPTLSLLFDSQNSNRRFVEAIGSQSDEASLPNGLADFQISLYRYVLLACLGNYWKDKYVSLEPGLSLPISEAIHKGEEWDQVANLGRGGSGLVRAYRKKGEERCIAVKGIITHHGIEQAEKEGSILAKLDHIHVVRFLGSYFDRWACDFWIYMDYVSGVTLAGLSASVKLLEADVKTVVHGNIKGSNLFITLEGCVKI</sequence>
<dbReference type="Proteomes" id="UP000219338">
    <property type="component" value="Unassembled WGS sequence"/>
</dbReference>
<accession>A0A284RTJ2</accession>
<evidence type="ECO:0000256" key="1">
    <source>
        <dbReference type="ARBA" id="ARBA00008874"/>
    </source>
</evidence>
<dbReference type="PANTHER" id="PTHR45832">
    <property type="entry name" value="SERINE/THREONINE-PROTEIN KINASE SAMKA-RELATED-RELATED"/>
    <property type="match status" value="1"/>
</dbReference>
<evidence type="ECO:0000313" key="6">
    <source>
        <dbReference type="EMBL" id="SJL12076.1"/>
    </source>
</evidence>
<keyword evidence="7" id="KW-1185">Reference proteome</keyword>
<dbReference type="GO" id="GO:0004672">
    <property type="term" value="F:protein kinase activity"/>
    <property type="evidence" value="ECO:0007669"/>
    <property type="project" value="InterPro"/>
</dbReference>
<evidence type="ECO:0000256" key="4">
    <source>
        <dbReference type="PROSITE-ProRule" id="PRU10141"/>
    </source>
</evidence>
<proteinExistence type="inferred from homology"/>
<evidence type="ECO:0000256" key="3">
    <source>
        <dbReference type="ARBA" id="ARBA00022840"/>
    </source>
</evidence>
<dbReference type="Pfam" id="PF00069">
    <property type="entry name" value="Pkinase"/>
    <property type="match status" value="1"/>
</dbReference>
<dbReference type="InterPro" id="IPR051931">
    <property type="entry name" value="PAK3-like"/>
</dbReference>
<feature type="binding site" evidence="4">
    <location>
        <position position="132"/>
    </location>
    <ligand>
        <name>ATP</name>
        <dbReference type="ChEBI" id="CHEBI:30616"/>
    </ligand>
</feature>
<evidence type="ECO:0000256" key="2">
    <source>
        <dbReference type="ARBA" id="ARBA00022741"/>
    </source>
</evidence>
<dbReference type="EMBL" id="FUEG01000016">
    <property type="protein sequence ID" value="SJL12076.1"/>
    <property type="molecule type" value="Genomic_DNA"/>
</dbReference>
<evidence type="ECO:0000259" key="5">
    <source>
        <dbReference type="PROSITE" id="PS50011"/>
    </source>
</evidence>
<dbReference type="InterPro" id="IPR017441">
    <property type="entry name" value="Protein_kinase_ATP_BS"/>
</dbReference>
<keyword evidence="2 4" id="KW-0547">Nucleotide-binding</keyword>
<dbReference type="PROSITE" id="PS50011">
    <property type="entry name" value="PROTEIN_KINASE_DOM"/>
    <property type="match status" value="1"/>
</dbReference>
<reference evidence="7" key="1">
    <citation type="journal article" date="2017" name="Nat. Ecol. Evol.">
        <title>Genome expansion and lineage-specific genetic innovations in the forest pathogenic fungi Armillaria.</title>
        <authorList>
            <person name="Sipos G."/>
            <person name="Prasanna A.N."/>
            <person name="Walter M.C."/>
            <person name="O'Connor E."/>
            <person name="Balint B."/>
            <person name="Krizsan K."/>
            <person name="Kiss B."/>
            <person name="Hess J."/>
            <person name="Varga T."/>
            <person name="Slot J."/>
            <person name="Riley R."/>
            <person name="Boka B."/>
            <person name="Rigling D."/>
            <person name="Barry K."/>
            <person name="Lee J."/>
            <person name="Mihaltcheva S."/>
            <person name="LaButti K."/>
            <person name="Lipzen A."/>
            <person name="Waldron R."/>
            <person name="Moloney N.M."/>
            <person name="Sperisen C."/>
            <person name="Kredics L."/>
            <person name="Vagvoelgyi C."/>
            <person name="Patrignani A."/>
            <person name="Fitzpatrick D."/>
            <person name="Nagy I."/>
            <person name="Doyle S."/>
            <person name="Anderson J.B."/>
            <person name="Grigoriev I.V."/>
            <person name="Gueldener U."/>
            <person name="Muensterkoetter M."/>
            <person name="Nagy L.G."/>
        </authorList>
    </citation>
    <scope>NUCLEOTIDE SEQUENCE [LARGE SCALE GENOMIC DNA]</scope>
    <source>
        <strain evidence="7">C18/9</strain>
    </source>
</reference>
<dbReference type="InterPro" id="IPR011009">
    <property type="entry name" value="Kinase-like_dom_sf"/>
</dbReference>
<gene>
    <name evidence="6" type="ORF">ARMOST_15497</name>
</gene>
<dbReference type="OrthoDB" id="3029099at2759"/>
<dbReference type="Gene3D" id="1.10.510.10">
    <property type="entry name" value="Transferase(Phosphotransferase) domain 1"/>
    <property type="match status" value="1"/>
</dbReference>
<dbReference type="PROSITE" id="PS00107">
    <property type="entry name" value="PROTEIN_KINASE_ATP"/>
    <property type="match status" value="1"/>
</dbReference>
<evidence type="ECO:0000313" key="7">
    <source>
        <dbReference type="Proteomes" id="UP000219338"/>
    </source>
</evidence>
<name>A0A284RTJ2_ARMOS</name>
<dbReference type="SUPFAM" id="SSF56112">
    <property type="entry name" value="Protein kinase-like (PK-like)"/>
    <property type="match status" value="1"/>
</dbReference>
<dbReference type="GO" id="GO:0005524">
    <property type="term" value="F:ATP binding"/>
    <property type="evidence" value="ECO:0007669"/>
    <property type="project" value="UniProtKB-UniRule"/>
</dbReference>
<organism evidence="6 7">
    <name type="scientific">Armillaria ostoyae</name>
    <name type="common">Armillaria root rot fungus</name>
    <dbReference type="NCBI Taxonomy" id="47428"/>
    <lineage>
        <taxon>Eukaryota</taxon>
        <taxon>Fungi</taxon>
        <taxon>Dikarya</taxon>
        <taxon>Basidiomycota</taxon>
        <taxon>Agaricomycotina</taxon>
        <taxon>Agaricomycetes</taxon>
        <taxon>Agaricomycetidae</taxon>
        <taxon>Agaricales</taxon>
        <taxon>Marasmiineae</taxon>
        <taxon>Physalacriaceae</taxon>
        <taxon>Armillaria</taxon>
    </lineage>
</organism>